<dbReference type="GO" id="GO:0016872">
    <property type="term" value="F:intramolecular lyase activity"/>
    <property type="evidence" value="ECO:0007669"/>
    <property type="project" value="InterPro"/>
</dbReference>
<dbReference type="NCBIfam" id="TIGR03462">
    <property type="entry name" value="CarR_dom_SF"/>
    <property type="match status" value="1"/>
</dbReference>
<reference evidence="9" key="2">
    <citation type="submission" date="2020-09" db="EMBL/GenBank/DDBJ databases">
        <authorList>
            <person name="Sun Q."/>
            <person name="Zhou Y."/>
        </authorList>
    </citation>
    <scope>NUCLEOTIDE SEQUENCE</scope>
    <source>
        <strain evidence="9">CGMCC 1.15388</strain>
    </source>
</reference>
<evidence type="ECO:0000256" key="2">
    <source>
        <dbReference type="ARBA" id="ARBA00004829"/>
    </source>
</evidence>
<feature type="transmembrane region" description="Helical" evidence="8">
    <location>
        <begin position="37"/>
        <end position="65"/>
    </location>
</feature>
<protein>
    <recommendedName>
        <fullName evidence="11">Lycopene cyclase domain-containing protein</fullName>
    </recommendedName>
</protein>
<proteinExistence type="predicted"/>
<evidence type="ECO:0000256" key="7">
    <source>
        <dbReference type="ARBA" id="ARBA00023235"/>
    </source>
</evidence>
<name>A0A917ASZ1_9MICC</name>
<evidence type="ECO:0000313" key="9">
    <source>
        <dbReference type="EMBL" id="GGE73507.1"/>
    </source>
</evidence>
<reference evidence="9" key="1">
    <citation type="journal article" date="2014" name="Int. J. Syst. Evol. Microbiol.">
        <title>Complete genome sequence of Corynebacterium casei LMG S-19264T (=DSM 44701T), isolated from a smear-ripened cheese.</title>
        <authorList>
            <consortium name="US DOE Joint Genome Institute (JGI-PGF)"/>
            <person name="Walter F."/>
            <person name="Albersmeier A."/>
            <person name="Kalinowski J."/>
            <person name="Ruckert C."/>
        </authorList>
    </citation>
    <scope>NUCLEOTIDE SEQUENCE</scope>
    <source>
        <strain evidence="9">CGMCC 1.15388</strain>
    </source>
</reference>
<evidence type="ECO:0000256" key="3">
    <source>
        <dbReference type="ARBA" id="ARBA00022692"/>
    </source>
</evidence>
<dbReference type="GO" id="GO:0016020">
    <property type="term" value="C:membrane"/>
    <property type="evidence" value="ECO:0007669"/>
    <property type="project" value="UniProtKB-SubCell"/>
</dbReference>
<dbReference type="EMBL" id="BMIS01000009">
    <property type="protein sequence ID" value="GGE73507.1"/>
    <property type="molecule type" value="Genomic_DNA"/>
</dbReference>
<evidence type="ECO:0000256" key="6">
    <source>
        <dbReference type="ARBA" id="ARBA00023136"/>
    </source>
</evidence>
<evidence type="ECO:0000256" key="1">
    <source>
        <dbReference type="ARBA" id="ARBA00004141"/>
    </source>
</evidence>
<comment type="subcellular location">
    <subcellularLocation>
        <location evidence="1">Membrane</location>
        <topology evidence="1">Multi-pass membrane protein</topology>
    </subcellularLocation>
</comment>
<keyword evidence="6 8" id="KW-0472">Membrane</keyword>
<dbReference type="GO" id="GO:0045436">
    <property type="term" value="F:lycopene beta cyclase activity"/>
    <property type="evidence" value="ECO:0007669"/>
    <property type="project" value="UniProtKB-ARBA"/>
</dbReference>
<organism evidence="9 10">
    <name type="scientific">Nesterenkonia cremea</name>
    <dbReference type="NCBI Taxonomy" id="1882340"/>
    <lineage>
        <taxon>Bacteria</taxon>
        <taxon>Bacillati</taxon>
        <taxon>Actinomycetota</taxon>
        <taxon>Actinomycetes</taxon>
        <taxon>Micrococcales</taxon>
        <taxon>Micrococcaceae</taxon>
        <taxon>Nesterenkonia</taxon>
    </lineage>
</organism>
<dbReference type="InterPro" id="IPR017825">
    <property type="entry name" value="Lycopene_cyclase_dom"/>
</dbReference>
<evidence type="ECO:0000256" key="8">
    <source>
        <dbReference type="SAM" id="Phobius"/>
    </source>
</evidence>
<dbReference type="Proteomes" id="UP000633136">
    <property type="component" value="Unassembled WGS sequence"/>
</dbReference>
<keyword evidence="10" id="KW-1185">Reference proteome</keyword>
<evidence type="ECO:0008006" key="11">
    <source>
        <dbReference type="Google" id="ProtNLM"/>
    </source>
</evidence>
<gene>
    <name evidence="9" type="ORF">GCM10011401_20840</name>
</gene>
<evidence type="ECO:0000256" key="4">
    <source>
        <dbReference type="ARBA" id="ARBA00022746"/>
    </source>
</evidence>
<sequence length="114" mass="11786">MGANTYLVLSAGFVAGAVAVALVAAHVRGRAERPGRLLGSAAAAAAALLLLTAVFDNVMIAVGLFEYAESVISGLRLGMAPIEDFAYPIAAVILLPSLWVLLAPLRSDRSNNDH</sequence>
<keyword evidence="7" id="KW-0413">Isomerase</keyword>
<accession>A0A917ASZ1</accession>
<evidence type="ECO:0000256" key="5">
    <source>
        <dbReference type="ARBA" id="ARBA00022989"/>
    </source>
</evidence>
<feature type="transmembrane region" description="Helical" evidence="8">
    <location>
        <begin position="85"/>
        <end position="105"/>
    </location>
</feature>
<comment type="caution">
    <text evidence="9">The sequence shown here is derived from an EMBL/GenBank/DDBJ whole genome shotgun (WGS) entry which is preliminary data.</text>
</comment>
<keyword evidence="5 8" id="KW-1133">Transmembrane helix</keyword>
<evidence type="ECO:0000313" key="10">
    <source>
        <dbReference type="Proteomes" id="UP000633136"/>
    </source>
</evidence>
<dbReference type="RefSeq" id="WP_188685442.1">
    <property type="nucleotide sequence ID" value="NZ_BMIS01000009.1"/>
</dbReference>
<dbReference type="AlphaFoldDB" id="A0A917ASZ1"/>
<dbReference type="GO" id="GO:0016117">
    <property type="term" value="P:carotenoid biosynthetic process"/>
    <property type="evidence" value="ECO:0007669"/>
    <property type="project" value="UniProtKB-KW"/>
</dbReference>
<comment type="pathway">
    <text evidence="2">Carotenoid biosynthesis.</text>
</comment>
<keyword evidence="4" id="KW-0125">Carotenoid biosynthesis</keyword>
<feature type="transmembrane region" description="Helical" evidence="8">
    <location>
        <begin position="6"/>
        <end position="25"/>
    </location>
</feature>
<keyword evidence="3 8" id="KW-0812">Transmembrane</keyword>